<evidence type="ECO:0000313" key="9">
    <source>
        <dbReference type="EMBL" id="SFM62239.1"/>
    </source>
</evidence>
<feature type="domain" description="Siroheme decarboxylase NirL-like HTH" evidence="8">
    <location>
        <begin position="16"/>
        <end position="62"/>
    </location>
</feature>
<dbReference type="Pfam" id="PF17805">
    <property type="entry name" value="AsnC_trans_reg2"/>
    <property type="match status" value="2"/>
</dbReference>
<feature type="domain" description="Siroheme decarboxylase NirL-like HTH" evidence="8">
    <location>
        <begin position="192"/>
        <end position="236"/>
    </location>
</feature>
<dbReference type="Gene3D" id="1.10.10.10">
    <property type="entry name" value="Winged helix-like DNA-binding domain superfamily/Winged helix DNA-binding domain"/>
    <property type="match status" value="1"/>
</dbReference>
<dbReference type="OrthoDB" id="9806536at2"/>
<dbReference type="PANTHER" id="PTHR43413">
    <property type="entry name" value="TRANSCRIPTIONAL REGULATOR, ASNC FAMILY"/>
    <property type="match status" value="1"/>
</dbReference>
<keyword evidence="2" id="KW-0350">Heme biosynthesis</keyword>
<evidence type="ECO:0000256" key="6">
    <source>
        <dbReference type="ARBA" id="ARBA00048470"/>
    </source>
</evidence>
<dbReference type="STRING" id="39841.SAMN05660836_00890"/>
<evidence type="ECO:0000313" key="10">
    <source>
        <dbReference type="Proteomes" id="UP000199611"/>
    </source>
</evidence>
<gene>
    <name evidence="9" type="ORF">SAMN05660836_00890</name>
</gene>
<dbReference type="GO" id="GO:0006783">
    <property type="term" value="P:heme biosynthetic process"/>
    <property type="evidence" value="ECO:0007669"/>
    <property type="project" value="UniProtKB-KW"/>
</dbReference>
<proteinExistence type="inferred from homology"/>
<dbReference type="SMART" id="SM00344">
    <property type="entry name" value="HTH_ASNC"/>
    <property type="match status" value="1"/>
</dbReference>
<evidence type="ECO:0000256" key="4">
    <source>
        <dbReference type="ARBA" id="ARBA00023457"/>
    </source>
</evidence>
<dbReference type="Proteomes" id="UP000199611">
    <property type="component" value="Unassembled WGS sequence"/>
</dbReference>
<name>A0A1I4SCN3_9BACT</name>
<dbReference type="Gene3D" id="3.30.70.3460">
    <property type="match status" value="2"/>
</dbReference>
<evidence type="ECO:0000259" key="8">
    <source>
        <dbReference type="Pfam" id="PF22451"/>
    </source>
</evidence>
<evidence type="ECO:0000259" key="7">
    <source>
        <dbReference type="Pfam" id="PF17805"/>
    </source>
</evidence>
<protein>
    <recommendedName>
        <fullName evidence="5">siroheme decarboxylase</fullName>
        <ecNumber evidence="5">4.1.1.111</ecNumber>
    </recommendedName>
</protein>
<dbReference type="Pfam" id="PF22451">
    <property type="entry name" value="NirdL-like_HTH"/>
    <property type="match status" value="2"/>
</dbReference>
<keyword evidence="10" id="KW-1185">Reference proteome</keyword>
<organism evidence="9 10">
    <name type="scientific">Thermodesulforhabdus norvegica</name>
    <dbReference type="NCBI Taxonomy" id="39841"/>
    <lineage>
        <taxon>Bacteria</taxon>
        <taxon>Pseudomonadati</taxon>
        <taxon>Thermodesulfobacteriota</taxon>
        <taxon>Syntrophobacteria</taxon>
        <taxon>Syntrophobacterales</taxon>
        <taxon>Thermodesulforhabdaceae</taxon>
        <taxon>Thermodesulforhabdus</taxon>
    </lineage>
</organism>
<dbReference type="InterPro" id="IPR019888">
    <property type="entry name" value="Tscrpt_reg_AsnC-like"/>
</dbReference>
<evidence type="ECO:0000256" key="1">
    <source>
        <dbReference type="ARBA" id="ARBA00004744"/>
    </source>
</evidence>
<dbReference type="InterPro" id="IPR040523">
    <property type="entry name" value="AsnC_trans_reg2"/>
</dbReference>
<evidence type="ECO:0000256" key="3">
    <source>
        <dbReference type="ARBA" id="ARBA00023239"/>
    </source>
</evidence>
<accession>A0A1I4SCN3</accession>
<dbReference type="RefSeq" id="WP_093393786.1">
    <property type="nucleotide sequence ID" value="NZ_FOUU01000002.1"/>
</dbReference>
<dbReference type="GO" id="GO:0016829">
    <property type="term" value="F:lyase activity"/>
    <property type="evidence" value="ECO:0007669"/>
    <property type="project" value="UniProtKB-KW"/>
</dbReference>
<dbReference type="InterPro" id="IPR036390">
    <property type="entry name" value="WH_DNA-bd_sf"/>
</dbReference>
<dbReference type="InterPro" id="IPR050684">
    <property type="entry name" value="HTH-Siroheme_Decarb"/>
</dbReference>
<evidence type="ECO:0000256" key="5">
    <source>
        <dbReference type="ARBA" id="ARBA00023471"/>
    </source>
</evidence>
<feature type="domain" description="Siroheme decarboxylase AsnC-like ligand binding" evidence="7">
    <location>
        <begin position="246"/>
        <end position="332"/>
    </location>
</feature>
<comment type="pathway">
    <text evidence="1">Porphyrin-containing compound metabolism; protoheme biosynthesis.</text>
</comment>
<dbReference type="InterPro" id="IPR053953">
    <property type="entry name" value="NirdL-like_HTH"/>
</dbReference>
<sequence>MKDKPASPVETLDRIDRLILDRIQKAFPVESRPYEILGDEIGIDEDEVLRRLGSLKRCGIVRQISAIFHTTALGYSTSLVAMAVPEKYIEAAVREINAYPGVSHNYLRPGLYNIWFTIAVPPGEDLPSVVSEIAEKAGGWPYLILPALKKYKLAVILDVLEEGDAPVSDTVGRSFQPGHRKCSFPRTDQNIRIVRAVQEDLPEVKRPFMETAERLDMTEQELLAILREWLEKSWIRRYAAVLNHRRAGFEANGMVVWSCPEGEIDRVGRILATFPEVSHCYHRPAHPPEWPYNIYAMIHGRTEEECRRLAERLSKSVGLFDYDVLFSEKEFKKIRLKLFWDYEV</sequence>
<dbReference type="EC" id="4.1.1.111" evidence="5"/>
<reference evidence="9 10" key="1">
    <citation type="submission" date="2016-10" db="EMBL/GenBank/DDBJ databases">
        <authorList>
            <person name="de Groot N.N."/>
        </authorList>
    </citation>
    <scope>NUCLEOTIDE SEQUENCE [LARGE SCALE GENOMIC DNA]</scope>
    <source>
        <strain evidence="9 10">DSM 9990</strain>
    </source>
</reference>
<dbReference type="InterPro" id="IPR036388">
    <property type="entry name" value="WH-like_DNA-bd_sf"/>
</dbReference>
<dbReference type="AlphaFoldDB" id="A0A1I4SCN3"/>
<evidence type="ECO:0000256" key="2">
    <source>
        <dbReference type="ARBA" id="ARBA00023133"/>
    </source>
</evidence>
<keyword evidence="9" id="KW-0238">DNA-binding</keyword>
<feature type="domain" description="Siroheme decarboxylase AsnC-like ligand binding" evidence="7">
    <location>
        <begin position="73"/>
        <end position="152"/>
    </location>
</feature>
<comment type="catalytic activity">
    <reaction evidence="6">
        <text>siroheme + 2 H(+) = 12,18-didecarboxysiroheme + 2 CO2</text>
        <dbReference type="Rhea" id="RHEA:19093"/>
        <dbReference type="ChEBI" id="CHEBI:15378"/>
        <dbReference type="ChEBI" id="CHEBI:16526"/>
        <dbReference type="ChEBI" id="CHEBI:60052"/>
        <dbReference type="ChEBI" id="CHEBI:140497"/>
        <dbReference type="EC" id="4.1.1.111"/>
    </reaction>
</comment>
<keyword evidence="3" id="KW-0456">Lyase</keyword>
<dbReference type="PANTHER" id="PTHR43413:SF1">
    <property type="entry name" value="SIROHEME DECARBOXYLASE NIRL SUBUNIT"/>
    <property type="match status" value="1"/>
</dbReference>
<dbReference type="UniPathway" id="UPA00252"/>
<dbReference type="EMBL" id="FOUU01000002">
    <property type="protein sequence ID" value="SFM62239.1"/>
    <property type="molecule type" value="Genomic_DNA"/>
</dbReference>
<dbReference type="GO" id="GO:0003677">
    <property type="term" value="F:DNA binding"/>
    <property type="evidence" value="ECO:0007669"/>
    <property type="project" value="UniProtKB-KW"/>
</dbReference>
<dbReference type="SUPFAM" id="SSF46785">
    <property type="entry name" value="Winged helix' DNA-binding domain"/>
    <property type="match status" value="1"/>
</dbReference>
<comment type="similarity">
    <text evidence="4">Belongs to the Ahb/Nir family.</text>
</comment>